<sequence>MFQNNFLDFNGNLDDLFESKPSEIQTSVKQRPLVAPQSGSVNAEVALKRIGHIQAYLSNRFVERQEVIHGAFVAMVARKNMLMVGPPGTAKSDLISSISQNISGGSYFQWLLTKFTTPEEVFGPVSLRALEQDTYKRVTTGKLPEAHFAFLDECFKGSSAILNALLTLMSERLFYNNGSPTKTPLVSVFGASNEYAEDGENLAALFDRFHLRYELSYISEDDSFTAMLAQSGKGLNKPIPLSLEELMLLQQAADQVGVPQHILDTLLKIRKSLREKEIVPSDRRFVNALSILKANAVLEGRGSVDEDDLPILSNVLWDEIEQKLAVEEVLRQYGDPITGKLDERLAEAKEISQNALAKEDDPVEGSKAIKALKSLKKEVDDLKGQTTHPGKLEKIVDASGVIQEMIKQINKKCLGIDL</sequence>
<accession>A0A5Q2N2N9</accession>
<name>A0A5Q2N2N9_9FIRM</name>
<dbReference type="InterPro" id="IPR041538">
    <property type="entry name" value="RavA-like_AAA_lid"/>
</dbReference>
<dbReference type="InterPro" id="IPR045427">
    <property type="entry name" value="MoxR"/>
</dbReference>
<dbReference type="Proteomes" id="UP000366051">
    <property type="component" value="Chromosome"/>
</dbReference>
<evidence type="ECO:0000313" key="4">
    <source>
        <dbReference type="Proteomes" id="UP000366051"/>
    </source>
</evidence>
<organism evidence="3 4">
    <name type="scientific">Heliorestis convoluta</name>
    <dbReference type="NCBI Taxonomy" id="356322"/>
    <lineage>
        <taxon>Bacteria</taxon>
        <taxon>Bacillati</taxon>
        <taxon>Bacillota</taxon>
        <taxon>Clostridia</taxon>
        <taxon>Eubacteriales</taxon>
        <taxon>Heliobacteriaceae</taxon>
        <taxon>Heliorestis</taxon>
    </lineage>
</organism>
<dbReference type="EC" id="6.3.1.-" evidence="3"/>
<proteinExistence type="predicted"/>
<keyword evidence="4" id="KW-1185">Reference proteome</keyword>
<dbReference type="Gene3D" id="3.40.50.300">
    <property type="entry name" value="P-loop containing nucleotide triphosphate hydrolases"/>
    <property type="match status" value="1"/>
</dbReference>
<reference evidence="4" key="1">
    <citation type="submission" date="2019-11" db="EMBL/GenBank/DDBJ databases">
        <title>Genome sequence of Heliorestis convoluta strain HH, an alkaliphilic and minimalistic phototrophic bacterium from a soda lake in Egypt.</title>
        <authorList>
            <person name="Dewey E.D."/>
            <person name="Stokes L.M."/>
            <person name="Burchell B.M."/>
            <person name="Shaffer K.N."/>
            <person name="Huntington A.M."/>
            <person name="Baker J.M."/>
            <person name="Nadendla S."/>
            <person name="Giglio M.G."/>
            <person name="Touchman J.W."/>
            <person name="Blankenship R.E."/>
            <person name="Madigan M.T."/>
            <person name="Sattley W.M."/>
        </authorList>
    </citation>
    <scope>NUCLEOTIDE SEQUENCE [LARGE SCALE GENOMIC DNA]</scope>
    <source>
        <strain evidence="4">HH</strain>
    </source>
</reference>
<evidence type="ECO:0000259" key="1">
    <source>
        <dbReference type="Pfam" id="PF17868"/>
    </source>
</evidence>
<dbReference type="PANTHER" id="PTHR32204">
    <property type="entry name" value="ATPASE RAVA"/>
    <property type="match status" value="1"/>
</dbReference>
<dbReference type="Pfam" id="PF17868">
    <property type="entry name" value="AAA_lid_8"/>
    <property type="match status" value="1"/>
</dbReference>
<dbReference type="InterPro" id="IPR050513">
    <property type="entry name" value="RavA_ATPases"/>
</dbReference>
<dbReference type="RefSeq" id="WP_162007871.1">
    <property type="nucleotide sequence ID" value="NZ_CP045875.1"/>
</dbReference>
<feature type="domain" description="ATPase RavA-like AAA lid" evidence="1">
    <location>
        <begin position="261"/>
        <end position="330"/>
    </location>
</feature>
<feature type="domain" description="MoxR" evidence="2">
    <location>
        <begin position="49"/>
        <end position="230"/>
    </location>
</feature>
<dbReference type="Pfam" id="PF20030">
    <property type="entry name" value="bpMoxR"/>
    <property type="match status" value="1"/>
</dbReference>
<evidence type="ECO:0000259" key="2">
    <source>
        <dbReference type="Pfam" id="PF20030"/>
    </source>
</evidence>
<dbReference type="SUPFAM" id="SSF52540">
    <property type="entry name" value="P-loop containing nucleoside triphosphate hydrolases"/>
    <property type="match status" value="1"/>
</dbReference>
<keyword evidence="3" id="KW-0436">Ligase</keyword>
<evidence type="ECO:0000313" key="3">
    <source>
        <dbReference type="EMBL" id="QGG46835.1"/>
    </source>
</evidence>
<dbReference type="EMBL" id="CP045875">
    <property type="protein sequence ID" value="QGG46835.1"/>
    <property type="molecule type" value="Genomic_DNA"/>
</dbReference>
<dbReference type="InterPro" id="IPR027417">
    <property type="entry name" value="P-loop_NTPase"/>
</dbReference>
<dbReference type="AlphaFoldDB" id="A0A5Q2N2N9"/>
<gene>
    <name evidence="3" type="ORF">FTV88_0657</name>
</gene>
<dbReference type="KEGG" id="hcv:FTV88_0657"/>
<dbReference type="GO" id="GO:0016874">
    <property type="term" value="F:ligase activity"/>
    <property type="evidence" value="ECO:0007669"/>
    <property type="project" value="UniProtKB-KW"/>
</dbReference>
<dbReference type="PANTHER" id="PTHR32204:SF0">
    <property type="entry name" value="ATPASE RAVA"/>
    <property type="match status" value="1"/>
</dbReference>
<protein>
    <submittedName>
        <fullName evidence="3">AAA family ATPase</fullName>
        <ecNumber evidence="3">6.3.1.-</ecNumber>
    </submittedName>
</protein>